<feature type="non-terminal residue" evidence="1">
    <location>
        <position position="1"/>
    </location>
</feature>
<proteinExistence type="predicted"/>
<dbReference type="EMBL" id="CAJVPQ010021686">
    <property type="protein sequence ID" value="CAG8758982.1"/>
    <property type="molecule type" value="Genomic_DNA"/>
</dbReference>
<dbReference type="AlphaFoldDB" id="A0A9N9J176"/>
<evidence type="ECO:0000313" key="1">
    <source>
        <dbReference type="EMBL" id="CAG8758982.1"/>
    </source>
</evidence>
<sequence length="50" mass="5939">DSDREEQKMLAEDLLKDLYIQIKQDLAFPEDIQEILPILNEEDDDIFAKM</sequence>
<organism evidence="1 2">
    <name type="scientific">Funneliformis caledonium</name>
    <dbReference type="NCBI Taxonomy" id="1117310"/>
    <lineage>
        <taxon>Eukaryota</taxon>
        <taxon>Fungi</taxon>
        <taxon>Fungi incertae sedis</taxon>
        <taxon>Mucoromycota</taxon>
        <taxon>Glomeromycotina</taxon>
        <taxon>Glomeromycetes</taxon>
        <taxon>Glomerales</taxon>
        <taxon>Glomeraceae</taxon>
        <taxon>Funneliformis</taxon>
    </lineage>
</organism>
<protein>
    <submittedName>
        <fullName evidence="1">8105_t:CDS:1</fullName>
    </submittedName>
</protein>
<dbReference type="Proteomes" id="UP000789570">
    <property type="component" value="Unassembled WGS sequence"/>
</dbReference>
<comment type="caution">
    <text evidence="1">The sequence shown here is derived from an EMBL/GenBank/DDBJ whole genome shotgun (WGS) entry which is preliminary data.</text>
</comment>
<reference evidence="1" key="1">
    <citation type="submission" date="2021-06" db="EMBL/GenBank/DDBJ databases">
        <authorList>
            <person name="Kallberg Y."/>
            <person name="Tangrot J."/>
            <person name="Rosling A."/>
        </authorList>
    </citation>
    <scope>NUCLEOTIDE SEQUENCE</scope>
    <source>
        <strain evidence="1">UK204</strain>
    </source>
</reference>
<evidence type="ECO:0000313" key="2">
    <source>
        <dbReference type="Proteomes" id="UP000789570"/>
    </source>
</evidence>
<name>A0A9N9J176_9GLOM</name>
<accession>A0A9N9J176</accession>
<gene>
    <name evidence="1" type="ORF">FCALED_LOCUS16803</name>
</gene>
<keyword evidence="2" id="KW-1185">Reference proteome</keyword>